<feature type="region of interest" description="Disordered" evidence="1">
    <location>
        <begin position="1"/>
        <end position="23"/>
    </location>
</feature>
<gene>
    <name evidence="3" type="ORF">OIU79_018791</name>
</gene>
<evidence type="ECO:0000256" key="1">
    <source>
        <dbReference type="SAM" id="MobiDB-lite"/>
    </source>
</evidence>
<dbReference type="OrthoDB" id="10254221at2759"/>
<comment type="caution">
    <text evidence="3">The sequence shown here is derived from an EMBL/GenBank/DDBJ whole genome shotgun (WGS) entry which is preliminary data.</text>
</comment>
<sequence>MRAAAVASASVTPTTNGSASLTNSNHFNFTSHRKICTSLPLPTVKNSHKKSTFVVVRAIKDRKETETGTETATETENMKEYNKESTTKQPQQPLSLEDVNPVGLGRKSRQIFDEVWRKFSGLGQISRTTRADDKEALDALLIREGPMCEFAIPGAQNTTVLVVGATSRIGRIVVRKLMLRGYTVKALVRKADEEVVNMLPRSVEIMIGDVGDPSTLKAAVEGCNKIIYCATARSSITGDLFRVDHQGVSNLTKAPSGLQQQTSTTTSWKKQQKQALACKVQICRLIEWLGSSSRNLLPGCSCFQV</sequence>
<reference evidence="3" key="2">
    <citation type="journal article" date="2023" name="Int. J. Mol. Sci.">
        <title>De Novo Assembly and Annotation of 11 Diverse Shrub Willow (Salix) Genomes Reveals Novel Gene Organization in Sex-Linked Regions.</title>
        <authorList>
            <person name="Hyden B."/>
            <person name="Feng K."/>
            <person name="Yates T.B."/>
            <person name="Jawdy S."/>
            <person name="Cereghino C."/>
            <person name="Smart L.B."/>
            <person name="Muchero W."/>
        </authorList>
    </citation>
    <scope>NUCLEOTIDE SEQUENCE</scope>
    <source>
        <tissue evidence="3">Shoot tip</tissue>
    </source>
</reference>
<organism evidence="3 4">
    <name type="scientific">Salix purpurea</name>
    <name type="common">Purple osier willow</name>
    <dbReference type="NCBI Taxonomy" id="77065"/>
    <lineage>
        <taxon>Eukaryota</taxon>
        <taxon>Viridiplantae</taxon>
        <taxon>Streptophyta</taxon>
        <taxon>Embryophyta</taxon>
        <taxon>Tracheophyta</taxon>
        <taxon>Spermatophyta</taxon>
        <taxon>Magnoliopsida</taxon>
        <taxon>eudicotyledons</taxon>
        <taxon>Gunneridae</taxon>
        <taxon>Pentapetalae</taxon>
        <taxon>rosids</taxon>
        <taxon>fabids</taxon>
        <taxon>Malpighiales</taxon>
        <taxon>Salicaceae</taxon>
        <taxon>Saliceae</taxon>
        <taxon>Salix</taxon>
    </lineage>
</organism>
<feature type="compositionally biased region" description="Low complexity" evidence="1">
    <location>
        <begin position="1"/>
        <end position="11"/>
    </location>
</feature>
<dbReference type="Proteomes" id="UP001151532">
    <property type="component" value="Chromosome 14"/>
</dbReference>
<name>A0A9Q0NZR8_SALPP</name>
<feature type="region of interest" description="Disordered" evidence="1">
    <location>
        <begin position="62"/>
        <end position="100"/>
    </location>
</feature>
<dbReference type="InterPro" id="IPR016040">
    <property type="entry name" value="NAD(P)-bd_dom"/>
</dbReference>
<evidence type="ECO:0000259" key="2">
    <source>
        <dbReference type="Pfam" id="PF13460"/>
    </source>
</evidence>
<keyword evidence="4" id="KW-1185">Reference proteome</keyword>
<dbReference type="AlphaFoldDB" id="A0A9Q0NZR8"/>
<feature type="compositionally biased region" description="Basic and acidic residues" evidence="1">
    <location>
        <begin position="76"/>
        <end position="86"/>
    </location>
</feature>
<feature type="domain" description="NAD(P)-binding" evidence="2">
    <location>
        <begin position="164"/>
        <end position="254"/>
    </location>
</feature>
<evidence type="ECO:0000313" key="4">
    <source>
        <dbReference type="Proteomes" id="UP001151532"/>
    </source>
</evidence>
<dbReference type="Gene3D" id="3.40.50.720">
    <property type="entry name" value="NAD(P)-binding Rossmann-like Domain"/>
    <property type="match status" value="1"/>
</dbReference>
<dbReference type="PANTHER" id="PTHR15020:SF47">
    <property type="entry name" value="NAD(P)-BINDING DOMAIN-CONTAINING PROTEIN"/>
    <property type="match status" value="1"/>
</dbReference>
<feature type="compositionally biased region" description="Polar residues" evidence="1">
    <location>
        <begin position="12"/>
        <end position="23"/>
    </location>
</feature>
<evidence type="ECO:0000313" key="3">
    <source>
        <dbReference type="EMBL" id="KAJ6678896.1"/>
    </source>
</evidence>
<dbReference type="EMBL" id="JAPFFK010000020">
    <property type="protein sequence ID" value="KAJ6678896.1"/>
    <property type="molecule type" value="Genomic_DNA"/>
</dbReference>
<accession>A0A9Q0NZR8</accession>
<dbReference type="PANTHER" id="PTHR15020">
    <property type="entry name" value="FLAVIN REDUCTASE-RELATED"/>
    <property type="match status" value="1"/>
</dbReference>
<reference evidence="3" key="1">
    <citation type="submission" date="2022-11" db="EMBL/GenBank/DDBJ databases">
        <authorList>
            <person name="Hyden B.L."/>
            <person name="Feng K."/>
            <person name="Yates T."/>
            <person name="Jawdy S."/>
            <person name="Smart L.B."/>
            <person name="Muchero W."/>
        </authorList>
    </citation>
    <scope>NUCLEOTIDE SEQUENCE</scope>
    <source>
        <tissue evidence="3">Shoot tip</tissue>
    </source>
</reference>
<dbReference type="Pfam" id="PF13460">
    <property type="entry name" value="NAD_binding_10"/>
    <property type="match status" value="1"/>
</dbReference>
<dbReference type="InterPro" id="IPR036291">
    <property type="entry name" value="NAD(P)-bd_dom_sf"/>
</dbReference>
<proteinExistence type="predicted"/>
<protein>
    <submittedName>
        <fullName evidence="3">EPIMERASE-RELATED</fullName>
    </submittedName>
</protein>
<dbReference type="SUPFAM" id="SSF51735">
    <property type="entry name" value="NAD(P)-binding Rossmann-fold domains"/>
    <property type="match status" value="1"/>
</dbReference>